<dbReference type="Proteomes" id="UP000007129">
    <property type="component" value="Unassembled WGS sequence"/>
</dbReference>
<sequence length="509" mass="57328">MRLSNNTYVSEKFHPHLGLCNPQTNSTMAFSLGSANTRKSPRVEIPVPSASLIQSPPISPLEVPLSRRNRSRKRRNATPGPSNRPDRPHGYTAHHREQDEGTIHKEKRTRGVELTDDDDDLVSATRTTRSSAPGASDISPTPMTWQYRQILWPESVRLSLPELKLLQKFPETTQRHEVAPYAFDKRGRPFQIFRDRGIDDGLDGQEADRIRVAIRDGTWCQSIEVAASAARQGQLSSDAVKLATDIVRCAFREVRQHNIGVDDEIEVVEPNIWKLELQLKDQQRKFGKLESALETLQRSYPWSRPPDRDGENSREAAAQPKSAELTAQRGSPSQLRLLESHAASSQERVQDYDQQNVREESSTRYGHVTDLPEPLAQSTVNPPPPLRPATTTQDVIGPLYARSGNGKSVPTNDRGLCPSAACSQLSPVFRKHPDELRNIPPFWQFCGRRDHYLWNILTIAECGNEQFHSVQLIKECKAEHMKCNPPVRSLGKGRNDHGTGKNVLTRWKA</sequence>
<dbReference type="HOGENOM" id="CLU_535350_0_0_1"/>
<dbReference type="AlphaFoldDB" id="K2RPA4"/>
<feature type="compositionally biased region" description="Basic and acidic residues" evidence="1">
    <location>
        <begin position="305"/>
        <end position="314"/>
    </location>
</feature>
<name>K2RPA4_MACPH</name>
<feature type="region of interest" description="Disordered" evidence="1">
    <location>
        <begin position="297"/>
        <end position="392"/>
    </location>
</feature>
<proteinExistence type="predicted"/>
<dbReference type="VEuPathDB" id="FungiDB:MPH_08217"/>
<evidence type="ECO:0000256" key="1">
    <source>
        <dbReference type="SAM" id="MobiDB-lite"/>
    </source>
</evidence>
<feature type="compositionally biased region" description="Polar residues" evidence="1">
    <location>
        <begin position="124"/>
        <end position="140"/>
    </location>
</feature>
<feature type="compositionally biased region" description="Basic and acidic residues" evidence="1">
    <location>
        <begin position="84"/>
        <end position="113"/>
    </location>
</feature>
<dbReference type="InParanoid" id="K2RPA4"/>
<protein>
    <submittedName>
        <fullName evidence="2">Uncharacterized protein</fullName>
    </submittedName>
</protein>
<feature type="compositionally biased region" description="Basic residues" evidence="1">
    <location>
        <begin position="67"/>
        <end position="76"/>
    </location>
</feature>
<comment type="caution">
    <text evidence="2">The sequence shown here is derived from an EMBL/GenBank/DDBJ whole genome shotgun (WGS) entry which is preliminary data.</text>
</comment>
<evidence type="ECO:0000313" key="3">
    <source>
        <dbReference type="Proteomes" id="UP000007129"/>
    </source>
</evidence>
<gene>
    <name evidence="2" type="ORF">MPH_08217</name>
</gene>
<dbReference type="EMBL" id="AHHD01000343">
    <property type="protein sequence ID" value="EKG14587.1"/>
    <property type="molecule type" value="Genomic_DNA"/>
</dbReference>
<accession>K2RPA4</accession>
<reference evidence="2 3" key="1">
    <citation type="journal article" date="2012" name="BMC Genomics">
        <title>Tools to kill: Genome of one of the most destructive plant pathogenic fungi Macrophomina phaseolina.</title>
        <authorList>
            <person name="Islam M.S."/>
            <person name="Haque M.S."/>
            <person name="Islam M.M."/>
            <person name="Emdad E.M."/>
            <person name="Halim A."/>
            <person name="Hossen Q.M.M."/>
            <person name="Hossain M.Z."/>
            <person name="Ahmed B."/>
            <person name="Rahim S."/>
            <person name="Rahman M.S."/>
            <person name="Alam M.M."/>
            <person name="Hou S."/>
            <person name="Wan X."/>
            <person name="Saito J.A."/>
            <person name="Alam M."/>
        </authorList>
    </citation>
    <scope>NUCLEOTIDE SEQUENCE [LARGE SCALE GENOMIC DNA]</scope>
    <source>
        <strain evidence="2 3">MS6</strain>
    </source>
</reference>
<organism evidence="2 3">
    <name type="scientific">Macrophomina phaseolina (strain MS6)</name>
    <name type="common">Charcoal rot fungus</name>
    <dbReference type="NCBI Taxonomy" id="1126212"/>
    <lineage>
        <taxon>Eukaryota</taxon>
        <taxon>Fungi</taxon>
        <taxon>Dikarya</taxon>
        <taxon>Ascomycota</taxon>
        <taxon>Pezizomycotina</taxon>
        <taxon>Dothideomycetes</taxon>
        <taxon>Dothideomycetes incertae sedis</taxon>
        <taxon>Botryosphaeriales</taxon>
        <taxon>Botryosphaeriaceae</taxon>
        <taxon>Macrophomina</taxon>
    </lineage>
</organism>
<evidence type="ECO:0000313" key="2">
    <source>
        <dbReference type="EMBL" id="EKG14587.1"/>
    </source>
</evidence>
<feature type="region of interest" description="Disordered" evidence="1">
    <location>
        <begin position="487"/>
        <end position="509"/>
    </location>
</feature>
<feature type="region of interest" description="Disordered" evidence="1">
    <location>
        <begin position="47"/>
        <end position="140"/>
    </location>
</feature>
<feature type="compositionally biased region" description="Basic and acidic residues" evidence="1">
    <location>
        <begin position="348"/>
        <end position="362"/>
    </location>
</feature>